<evidence type="ECO:0000313" key="3">
    <source>
        <dbReference type="Proteomes" id="UP000003676"/>
    </source>
</evidence>
<dbReference type="Proteomes" id="UP000003676">
    <property type="component" value="Unassembled WGS sequence"/>
</dbReference>
<accession>B6WXN8</accession>
<reference evidence="2 3" key="1">
    <citation type="submission" date="2008-10" db="EMBL/GenBank/DDBJ databases">
        <title>Draft genome sequence of Desulvovibrio piger (ATCC 29098).</title>
        <authorList>
            <person name="Sudarsanam P."/>
            <person name="Ley R."/>
            <person name="Guruge J."/>
            <person name="Turnbaugh P.J."/>
            <person name="Mahowald M."/>
            <person name="Liep D."/>
            <person name="Gordon J."/>
        </authorList>
    </citation>
    <scope>NUCLEOTIDE SEQUENCE [LARGE SCALE GENOMIC DNA]</scope>
    <source>
        <strain evidence="2 3">ATCC 29098</strain>
    </source>
</reference>
<feature type="region of interest" description="Disordered" evidence="1">
    <location>
        <begin position="41"/>
        <end position="70"/>
    </location>
</feature>
<sequence>MTGRALPDAYDEKRRILGSAFSRSAVCRSCRAIWFRQDDARGQDDVSVLPPSRRRARPETAFSGGCPSRG</sequence>
<dbReference type="EMBL" id="ABXU01000083">
    <property type="protein sequence ID" value="EEB32246.1"/>
    <property type="molecule type" value="Genomic_DNA"/>
</dbReference>
<proteinExistence type="predicted"/>
<organism evidence="2 3">
    <name type="scientific">Desulfovibrio piger ATCC 29098</name>
    <dbReference type="NCBI Taxonomy" id="411464"/>
    <lineage>
        <taxon>Bacteria</taxon>
        <taxon>Pseudomonadati</taxon>
        <taxon>Thermodesulfobacteriota</taxon>
        <taxon>Desulfovibrionia</taxon>
        <taxon>Desulfovibrionales</taxon>
        <taxon>Desulfovibrionaceae</taxon>
        <taxon>Desulfovibrio</taxon>
    </lineage>
</organism>
<gene>
    <name evidence="2" type="ORF">DESPIG_02865</name>
</gene>
<protein>
    <submittedName>
        <fullName evidence="2">Uncharacterized protein</fullName>
    </submittedName>
</protein>
<evidence type="ECO:0000313" key="2">
    <source>
        <dbReference type="EMBL" id="EEB32246.1"/>
    </source>
</evidence>
<name>B6WXN8_9BACT</name>
<dbReference type="HOGENOM" id="CLU_2751237_0_0_7"/>
<reference evidence="2 3" key="2">
    <citation type="submission" date="2008-10" db="EMBL/GenBank/DDBJ databases">
        <authorList>
            <person name="Fulton L."/>
            <person name="Clifton S."/>
            <person name="Fulton B."/>
            <person name="Xu J."/>
            <person name="Minx P."/>
            <person name="Pepin K.H."/>
            <person name="Johnson M."/>
            <person name="Bhonagiri V."/>
            <person name="Nash W.E."/>
            <person name="Mardis E.R."/>
            <person name="Wilson R.K."/>
        </authorList>
    </citation>
    <scope>NUCLEOTIDE SEQUENCE [LARGE SCALE GENOMIC DNA]</scope>
    <source>
        <strain evidence="2 3">ATCC 29098</strain>
    </source>
</reference>
<evidence type="ECO:0000256" key="1">
    <source>
        <dbReference type="SAM" id="MobiDB-lite"/>
    </source>
</evidence>
<comment type="caution">
    <text evidence="2">The sequence shown here is derived from an EMBL/GenBank/DDBJ whole genome shotgun (WGS) entry which is preliminary data.</text>
</comment>
<dbReference type="AlphaFoldDB" id="B6WXN8"/>